<gene>
    <name evidence="2" type="ORF">OsJ_19619</name>
</gene>
<name>B9FLQ3_ORYSJ</name>
<dbReference type="AlphaFoldDB" id="B9FLQ3"/>
<evidence type="ECO:0000256" key="1">
    <source>
        <dbReference type="SAM" id="MobiDB-lite"/>
    </source>
</evidence>
<accession>B9FLQ3</accession>
<dbReference type="EMBL" id="CM000142">
    <property type="protein sequence ID" value="EEE64763.1"/>
    <property type="molecule type" value="Genomic_DNA"/>
</dbReference>
<protein>
    <submittedName>
        <fullName evidence="2">Uncharacterized protein</fullName>
    </submittedName>
</protein>
<proteinExistence type="predicted"/>
<feature type="region of interest" description="Disordered" evidence="1">
    <location>
        <begin position="21"/>
        <end position="113"/>
    </location>
</feature>
<organism evidence="2">
    <name type="scientific">Oryza sativa subsp. japonica</name>
    <name type="common">Rice</name>
    <dbReference type="NCBI Taxonomy" id="39947"/>
    <lineage>
        <taxon>Eukaryota</taxon>
        <taxon>Viridiplantae</taxon>
        <taxon>Streptophyta</taxon>
        <taxon>Embryophyta</taxon>
        <taxon>Tracheophyta</taxon>
        <taxon>Spermatophyta</taxon>
        <taxon>Magnoliopsida</taxon>
        <taxon>Liliopsida</taxon>
        <taxon>Poales</taxon>
        <taxon>Poaceae</taxon>
        <taxon>BOP clade</taxon>
        <taxon>Oryzoideae</taxon>
        <taxon>Oryzeae</taxon>
        <taxon>Oryzinae</taxon>
        <taxon>Oryza</taxon>
        <taxon>Oryza sativa</taxon>
    </lineage>
</organism>
<sequence length="113" mass="11794">MKWAADQCGLWMRARTLKSIVESRPPKSGRAARQEQRGLLHGLSSGCAAARLHHRAVRPGGRPPPRAPGHGERAGRPGTSPVAGGAPPSWLAAAAGRGPSEAPGYADLRARPN</sequence>
<reference evidence="2" key="1">
    <citation type="journal article" date="2005" name="PLoS Biol.">
        <title>The genomes of Oryza sativa: a history of duplications.</title>
        <authorList>
            <person name="Yu J."/>
            <person name="Wang J."/>
            <person name="Lin W."/>
            <person name="Li S."/>
            <person name="Li H."/>
            <person name="Zhou J."/>
            <person name="Ni P."/>
            <person name="Dong W."/>
            <person name="Hu S."/>
            <person name="Zeng C."/>
            <person name="Zhang J."/>
            <person name="Zhang Y."/>
            <person name="Li R."/>
            <person name="Xu Z."/>
            <person name="Li S."/>
            <person name="Li X."/>
            <person name="Zheng H."/>
            <person name="Cong L."/>
            <person name="Lin L."/>
            <person name="Yin J."/>
            <person name="Geng J."/>
            <person name="Li G."/>
            <person name="Shi J."/>
            <person name="Liu J."/>
            <person name="Lv H."/>
            <person name="Li J."/>
            <person name="Wang J."/>
            <person name="Deng Y."/>
            <person name="Ran L."/>
            <person name="Shi X."/>
            <person name="Wang X."/>
            <person name="Wu Q."/>
            <person name="Li C."/>
            <person name="Ren X."/>
            <person name="Wang J."/>
            <person name="Wang X."/>
            <person name="Li D."/>
            <person name="Liu D."/>
            <person name="Zhang X."/>
            <person name="Ji Z."/>
            <person name="Zhao W."/>
            <person name="Sun Y."/>
            <person name="Zhang Z."/>
            <person name="Bao J."/>
            <person name="Han Y."/>
            <person name="Dong L."/>
            <person name="Ji J."/>
            <person name="Chen P."/>
            <person name="Wu S."/>
            <person name="Liu J."/>
            <person name="Xiao Y."/>
            <person name="Bu D."/>
            <person name="Tan J."/>
            <person name="Yang L."/>
            <person name="Ye C."/>
            <person name="Zhang J."/>
            <person name="Xu J."/>
            <person name="Zhou Y."/>
            <person name="Yu Y."/>
            <person name="Zhang B."/>
            <person name="Zhuang S."/>
            <person name="Wei H."/>
            <person name="Liu B."/>
            <person name="Lei M."/>
            <person name="Yu H."/>
            <person name="Li Y."/>
            <person name="Xu H."/>
            <person name="Wei S."/>
            <person name="He X."/>
            <person name="Fang L."/>
            <person name="Zhang Z."/>
            <person name="Zhang Y."/>
            <person name="Huang X."/>
            <person name="Su Z."/>
            <person name="Tong W."/>
            <person name="Li J."/>
            <person name="Tong Z."/>
            <person name="Li S."/>
            <person name="Ye J."/>
            <person name="Wang L."/>
            <person name="Fang L."/>
            <person name="Lei T."/>
            <person name="Chen C."/>
            <person name="Chen H."/>
            <person name="Xu Z."/>
            <person name="Li H."/>
            <person name="Huang H."/>
            <person name="Zhang F."/>
            <person name="Xu H."/>
            <person name="Li N."/>
            <person name="Zhao C."/>
            <person name="Li S."/>
            <person name="Dong L."/>
            <person name="Huang Y."/>
            <person name="Li L."/>
            <person name="Xi Y."/>
            <person name="Qi Q."/>
            <person name="Li W."/>
            <person name="Zhang B."/>
            <person name="Hu W."/>
            <person name="Zhang Y."/>
            <person name="Tian X."/>
            <person name="Jiao Y."/>
            <person name="Liang X."/>
            <person name="Jin J."/>
            <person name="Gao L."/>
            <person name="Zheng W."/>
            <person name="Hao B."/>
            <person name="Liu S."/>
            <person name="Wang W."/>
            <person name="Yuan L."/>
            <person name="Cao M."/>
            <person name="McDermott J."/>
            <person name="Samudrala R."/>
            <person name="Wang J."/>
            <person name="Wong G.K."/>
            <person name="Yang H."/>
        </authorList>
    </citation>
    <scope>NUCLEOTIDE SEQUENCE [LARGE SCALE GENOMIC DNA]</scope>
</reference>
<dbReference type="Proteomes" id="UP000007752">
    <property type="component" value="Chromosome 5"/>
</dbReference>
<evidence type="ECO:0000313" key="2">
    <source>
        <dbReference type="EMBL" id="EEE64763.1"/>
    </source>
</evidence>
<reference evidence="2" key="2">
    <citation type="submission" date="2008-12" db="EMBL/GenBank/DDBJ databases">
        <title>Improved gene annotation of the rice (Oryza sativa) genomes.</title>
        <authorList>
            <person name="Wang J."/>
            <person name="Li R."/>
            <person name="Fan W."/>
            <person name="Huang Q."/>
            <person name="Zhang J."/>
            <person name="Zhou Y."/>
            <person name="Hu Y."/>
            <person name="Zi S."/>
            <person name="Li J."/>
            <person name="Ni P."/>
            <person name="Zheng H."/>
            <person name="Zhang Y."/>
            <person name="Zhao M."/>
            <person name="Hao Q."/>
            <person name="McDermott J."/>
            <person name="Samudrala R."/>
            <person name="Kristiansen K."/>
            <person name="Wong G.K.-S."/>
        </authorList>
    </citation>
    <scope>NUCLEOTIDE SEQUENCE</scope>
</reference>